<proteinExistence type="predicted"/>
<keyword evidence="2" id="KW-1185">Reference proteome</keyword>
<evidence type="ECO:0000313" key="1">
    <source>
        <dbReference type="EMBL" id="SET92836.1"/>
    </source>
</evidence>
<name>A0A1I0I8X8_9BACT</name>
<dbReference type="Proteomes" id="UP000199181">
    <property type="component" value="Unassembled WGS sequence"/>
</dbReference>
<gene>
    <name evidence="1" type="ORF">SAMN05443639_105365</name>
</gene>
<reference evidence="2" key="1">
    <citation type="submission" date="2016-10" db="EMBL/GenBank/DDBJ databases">
        <authorList>
            <person name="Varghese N."/>
            <person name="Submissions S."/>
        </authorList>
    </citation>
    <scope>NUCLEOTIDE SEQUENCE [LARGE SCALE GENOMIC DNA]</scope>
    <source>
        <strain evidence="2">DSM 16858</strain>
    </source>
</reference>
<organism evidence="1 2">
    <name type="scientific">Stigmatella erecta</name>
    <dbReference type="NCBI Taxonomy" id="83460"/>
    <lineage>
        <taxon>Bacteria</taxon>
        <taxon>Pseudomonadati</taxon>
        <taxon>Myxococcota</taxon>
        <taxon>Myxococcia</taxon>
        <taxon>Myxococcales</taxon>
        <taxon>Cystobacterineae</taxon>
        <taxon>Archangiaceae</taxon>
        <taxon>Stigmatella</taxon>
    </lineage>
</organism>
<accession>A0A1I0I8X8</accession>
<dbReference type="AlphaFoldDB" id="A0A1I0I8X8"/>
<dbReference type="EMBL" id="FOIJ01000005">
    <property type="protein sequence ID" value="SET92836.1"/>
    <property type="molecule type" value="Genomic_DNA"/>
</dbReference>
<sequence length="151" mass="16524">MLELASGKNLLSAPDELTAEVKASLSPKKLRRVQRAIERATLSSGSFVTGDAVWRAATYTEADVERVTASLPEGLRVTLRKLLHPEVEKRYQTAGELGVDLRRWLGELAYSPADAVAELTRTMNDATTVYAREGVEAPLSVRLLNDITTAQ</sequence>
<evidence type="ECO:0000313" key="2">
    <source>
        <dbReference type="Proteomes" id="UP000199181"/>
    </source>
</evidence>
<protein>
    <submittedName>
        <fullName evidence="1">Uncharacterized protein</fullName>
    </submittedName>
</protein>